<dbReference type="PANTHER" id="PTHR30273">
    <property type="entry name" value="PERIPLASMIC SIGNAL SENSOR AND SIGMA FACTOR ACTIVATOR FECR-RELATED"/>
    <property type="match status" value="1"/>
</dbReference>
<protein>
    <submittedName>
        <fullName evidence="3">FecR domain-containing protein</fullName>
    </submittedName>
</protein>
<evidence type="ECO:0000313" key="3">
    <source>
        <dbReference type="EMBL" id="MCX5462699.1"/>
    </source>
</evidence>
<sequence length="331" mass="36866">MKTEYLTFPNQPRAAASYWFARIHSGNLTRAEHEAFQHWRQASPNNEKEYQALSEIWQATSMLSNTDLQALMTEPHPFKKTSPSDSKRRFLLGTSALCAVAAVSTALLYAKDSEQPEQELHYLTTRGEQRQADLPDGSSILLNVDTEVRIRYYATRREVELLTGEALFTVTKNSARPFLVHAGTVDVRVTGTVFSVRHESQHTAVAVESGSVHLQSGPWWNRQQADLASGMLARFSPGAPFNVQAASVTALTAWQHGRLVFQGQALEQVVQEMNRYLTHPLHLQDKALKRIPISGVFSIEDADGFLQSLQKQVAITLSPRADGGTNLGLQR</sequence>
<dbReference type="Pfam" id="PF04773">
    <property type="entry name" value="FecR"/>
    <property type="match status" value="1"/>
</dbReference>
<accession>A0ABT3VGT7</accession>
<dbReference type="RefSeq" id="WP_266119827.1">
    <property type="nucleotide sequence ID" value="NZ_JAPKNA010000001.1"/>
</dbReference>
<dbReference type="Pfam" id="PF16220">
    <property type="entry name" value="DUF4880"/>
    <property type="match status" value="1"/>
</dbReference>
<dbReference type="EMBL" id="JAPKNA010000001">
    <property type="protein sequence ID" value="MCX5462699.1"/>
    <property type="molecule type" value="Genomic_DNA"/>
</dbReference>
<comment type="caution">
    <text evidence="3">The sequence shown here is derived from an EMBL/GenBank/DDBJ whole genome shotgun (WGS) entry which is preliminary data.</text>
</comment>
<proteinExistence type="predicted"/>
<dbReference type="PIRSF" id="PIRSF018266">
    <property type="entry name" value="FecR"/>
    <property type="match status" value="1"/>
</dbReference>
<name>A0ABT3VGT7_9BURK</name>
<evidence type="ECO:0000259" key="2">
    <source>
        <dbReference type="Pfam" id="PF16220"/>
    </source>
</evidence>
<evidence type="ECO:0000259" key="1">
    <source>
        <dbReference type="Pfam" id="PF04773"/>
    </source>
</evidence>
<feature type="domain" description="FecR protein" evidence="1">
    <location>
        <begin position="123"/>
        <end position="212"/>
    </location>
</feature>
<gene>
    <name evidence="3" type="ORF">OSH09_00785</name>
</gene>
<dbReference type="Proteomes" id="UP001209916">
    <property type="component" value="Unassembled WGS sequence"/>
</dbReference>
<organism evidence="3 4">
    <name type="scientific">Alcaligenes parafaecalis</name>
    <dbReference type="NCBI Taxonomy" id="171260"/>
    <lineage>
        <taxon>Bacteria</taxon>
        <taxon>Pseudomonadati</taxon>
        <taxon>Pseudomonadota</taxon>
        <taxon>Betaproteobacteria</taxon>
        <taxon>Burkholderiales</taxon>
        <taxon>Alcaligenaceae</taxon>
        <taxon>Alcaligenes</taxon>
    </lineage>
</organism>
<feature type="domain" description="FecR N-terminal" evidence="2">
    <location>
        <begin position="15"/>
        <end position="54"/>
    </location>
</feature>
<dbReference type="InterPro" id="IPR006860">
    <property type="entry name" value="FecR"/>
</dbReference>
<dbReference type="Gene3D" id="3.55.50.30">
    <property type="match status" value="1"/>
</dbReference>
<dbReference type="Gene3D" id="2.60.120.1440">
    <property type="match status" value="1"/>
</dbReference>
<keyword evidence="4" id="KW-1185">Reference proteome</keyword>
<dbReference type="InterPro" id="IPR032623">
    <property type="entry name" value="FecR_N"/>
</dbReference>
<dbReference type="PANTHER" id="PTHR30273:SF2">
    <property type="entry name" value="PROTEIN FECR"/>
    <property type="match status" value="1"/>
</dbReference>
<reference evidence="3 4" key="1">
    <citation type="submission" date="2022-11" db="EMBL/GenBank/DDBJ databases">
        <title>Biodiversity and phylogenetic relationships of bacteria.</title>
        <authorList>
            <person name="Machado R.A.R."/>
            <person name="Bhat A."/>
            <person name="Loulou A."/>
            <person name="Kallel S."/>
        </authorList>
    </citation>
    <scope>NUCLEOTIDE SEQUENCE [LARGE SCALE GENOMIC DNA]</scope>
    <source>
        <strain evidence="3 4">DSM 13975</strain>
    </source>
</reference>
<dbReference type="InterPro" id="IPR012373">
    <property type="entry name" value="Ferrdict_sens_TM"/>
</dbReference>
<evidence type="ECO:0000313" key="4">
    <source>
        <dbReference type="Proteomes" id="UP001209916"/>
    </source>
</evidence>